<dbReference type="PANTHER" id="PTHR35399">
    <property type="entry name" value="SLR8030 PROTEIN"/>
    <property type="match status" value="1"/>
</dbReference>
<dbReference type="Gene3D" id="3.30.457.10">
    <property type="entry name" value="Copper amine oxidase-like, N-terminal domain"/>
    <property type="match status" value="1"/>
</dbReference>
<accession>A0A074LKQ7</accession>
<dbReference type="STRING" id="1157490.EL26_22565"/>
<evidence type="ECO:0000256" key="1">
    <source>
        <dbReference type="SAM" id="SignalP"/>
    </source>
</evidence>
<keyword evidence="4" id="KW-1185">Reference proteome</keyword>
<dbReference type="InterPro" id="IPR036582">
    <property type="entry name" value="Mao_N_sf"/>
</dbReference>
<comment type="caution">
    <text evidence="3">The sequence shown here is derived from an EMBL/GenBank/DDBJ whole genome shotgun (WGS) entry which is preliminary data.</text>
</comment>
<dbReference type="OrthoDB" id="9801383at2"/>
<feature type="domain" description="Copper amine oxidase-like N-terminal" evidence="2">
    <location>
        <begin position="635"/>
        <end position="708"/>
    </location>
</feature>
<gene>
    <name evidence="3" type="ORF">EL26_22565</name>
</gene>
<organism evidence="3 4">
    <name type="scientific">Tumebacillus flagellatus</name>
    <dbReference type="NCBI Taxonomy" id="1157490"/>
    <lineage>
        <taxon>Bacteria</taxon>
        <taxon>Bacillati</taxon>
        <taxon>Bacillota</taxon>
        <taxon>Bacilli</taxon>
        <taxon>Bacillales</taxon>
        <taxon>Alicyclobacillaceae</taxon>
        <taxon>Tumebacillus</taxon>
    </lineage>
</organism>
<dbReference type="Pfam" id="PF05787">
    <property type="entry name" value="PhoX"/>
    <property type="match status" value="1"/>
</dbReference>
<evidence type="ECO:0000259" key="2">
    <source>
        <dbReference type="Pfam" id="PF07833"/>
    </source>
</evidence>
<evidence type="ECO:0000313" key="3">
    <source>
        <dbReference type="EMBL" id="KEO81125.1"/>
    </source>
</evidence>
<dbReference type="PANTHER" id="PTHR35399:SF2">
    <property type="entry name" value="DUF839 DOMAIN-CONTAINING PROTEIN"/>
    <property type="match status" value="1"/>
</dbReference>
<dbReference type="RefSeq" id="WP_081857396.1">
    <property type="nucleotide sequence ID" value="NZ_JMIR01000046.1"/>
</dbReference>
<dbReference type="Pfam" id="PF07833">
    <property type="entry name" value="Cu_amine_oxidN1"/>
    <property type="match status" value="1"/>
</dbReference>
<sequence length="710" mass="76749">MKKKALLPVLALTLAIPFAAPAHAVANAPVTVKSVEFIGTDAPNNAVDMSKIYTNASVKVTYSNGAQKIYPLTYKTLFKSTDKINGTPAGVSIDANGKPIMDNSVSADPQPFVSDDPDSNSLMQIPGMAPTALGGNPLSLVTHYEYITKDNSGTSAYGIIPASMSLTTLDQNKTNGMLKPTDLKKIDFSGVGGLWIPCNGSLSPWNTHLGSEEYEADARAFAADNSKTYVKSFTQNYYQDPSKAGNPYVYGYIPEVTVKADNSTSVVKHYSMGRFSHELSKVMPDNRTVYFGDDGSNTMMFMYVADKEKDLSAGTLYAAKWLQTSDQNGGAANLQWIKLGHATDDQVKSYIDKGLTFNDLFETADQATPGFTKIKTYPSGNVEYLKVKPGMEQAAAFLESRRYGAILGATCEFNKMEGVTLNAKDKKVYIAMSYVEKGMTVDTKNEVQDDIKLPKISSGVTYELSLQGGQKDRSGNAIDSQYVAGTMQGLIVGEDLAKPDALGNLANVDKVANPDNLSYSADMRTLFIGEDSGMHINNYVWAYNIDTHKLSRLVSLPAGAEGTGLQMVDNLNGFSYLMSNIQHPGDLEIKVSDSLKADLDREINKNFNNKKAGTVGYLSGIPALEKEIDPDTLKSTLTPVRAAAEAKGAIVAWDGNTKTVTITKGSNTLSFIVGDNVVVLNGKEQPLTELSNFMDDRAALPMSVLNDFLK</sequence>
<name>A0A074LKQ7_9BACL</name>
<dbReference type="AlphaFoldDB" id="A0A074LKQ7"/>
<dbReference type="InterPro" id="IPR008557">
    <property type="entry name" value="PhoX"/>
</dbReference>
<feature type="signal peptide" evidence="1">
    <location>
        <begin position="1"/>
        <end position="24"/>
    </location>
</feature>
<protein>
    <submittedName>
        <fullName evidence="3">Alkaline phosphatase</fullName>
    </submittedName>
</protein>
<keyword evidence="1" id="KW-0732">Signal</keyword>
<feature type="chain" id="PRO_5001697879" evidence="1">
    <location>
        <begin position="25"/>
        <end position="710"/>
    </location>
</feature>
<dbReference type="SUPFAM" id="SSF55383">
    <property type="entry name" value="Copper amine oxidase, domain N"/>
    <property type="match status" value="1"/>
</dbReference>
<dbReference type="EMBL" id="JMIR01000046">
    <property type="protein sequence ID" value="KEO81125.1"/>
    <property type="molecule type" value="Genomic_DNA"/>
</dbReference>
<reference evidence="3 4" key="1">
    <citation type="journal article" date="2013" name="Int. J. Syst. Evol. Microbiol.">
        <title>Tumebacillus flagellatus sp. nov., an alpha-amylase/pullulanase-producing bacterium isolated from cassava wastewater.</title>
        <authorList>
            <person name="Wang Q."/>
            <person name="Xie N."/>
            <person name="Qin Y."/>
            <person name="Shen N."/>
            <person name="Zhu J."/>
            <person name="Mi H."/>
            <person name="Huang R."/>
        </authorList>
    </citation>
    <scope>NUCLEOTIDE SEQUENCE [LARGE SCALE GENOMIC DNA]</scope>
    <source>
        <strain evidence="3 4">GST4</strain>
    </source>
</reference>
<proteinExistence type="predicted"/>
<evidence type="ECO:0000313" key="4">
    <source>
        <dbReference type="Proteomes" id="UP000027931"/>
    </source>
</evidence>
<dbReference type="InterPro" id="IPR012854">
    <property type="entry name" value="Cu_amine_oxidase-like_N"/>
</dbReference>
<dbReference type="Proteomes" id="UP000027931">
    <property type="component" value="Unassembled WGS sequence"/>
</dbReference>
<dbReference type="eggNOG" id="COG3211">
    <property type="taxonomic scope" value="Bacteria"/>
</dbReference>